<organism evidence="3 4">
    <name type="scientific">Rhizobium aquaticum</name>
    <dbReference type="NCBI Taxonomy" id="1549636"/>
    <lineage>
        <taxon>Bacteria</taxon>
        <taxon>Pseudomonadati</taxon>
        <taxon>Pseudomonadota</taxon>
        <taxon>Alphaproteobacteria</taxon>
        <taxon>Hyphomicrobiales</taxon>
        <taxon>Rhizobiaceae</taxon>
        <taxon>Rhizobium/Agrobacterium group</taxon>
        <taxon>Rhizobium</taxon>
    </lineage>
</organism>
<dbReference type="Gene3D" id="3.30.1370.140">
    <property type="entry name" value="HupH hydrogenase expression protein, C-terminal domain"/>
    <property type="match status" value="2"/>
</dbReference>
<gene>
    <name evidence="3" type="ORF">ABID16_002531</name>
</gene>
<dbReference type="EMBL" id="JBEPMB010000003">
    <property type="protein sequence ID" value="MET3614194.1"/>
    <property type="molecule type" value="Genomic_DNA"/>
</dbReference>
<dbReference type="InterPro" id="IPR006894">
    <property type="entry name" value="HupH_Hydgase_express_prot_C"/>
</dbReference>
<comment type="caution">
    <text evidence="3">The sequence shown here is derived from an EMBL/GenBank/DDBJ whole genome shotgun (WGS) entry which is preliminary data.</text>
</comment>
<evidence type="ECO:0000256" key="1">
    <source>
        <dbReference type="ARBA" id="ARBA00010832"/>
    </source>
</evidence>
<proteinExistence type="inferred from homology"/>
<dbReference type="RefSeq" id="WP_354556705.1">
    <property type="nucleotide sequence ID" value="NZ_JBEPMB010000003.1"/>
</dbReference>
<protein>
    <submittedName>
        <fullName evidence="3">Hydrogenase-1 operon protein HyaF</fullName>
    </submittedName>
</protein>
<keyword evidence="4" id="KW-1185">Reference proteome</keyword>
<dbReference type="Pfam" id="PF04809">
    <property type="entry name" value="HupH_C"/>
    <property type="match status" value="2"/>
</dbReference>
<comment type="similarity">
    <text evidence="1">Belongs to the HupH/HyaF family.</text>
</comment>
<evidence type="ECO:0000259" key="2">
    <source>
        <dbReference type="Pfam" id="PF04809"/>
    </source>
</evidence>
<dbReference type="InterPro" id="IPR038527">
    <property type="entry name" value="HupH_C_sf"/>
</dbReference>
<evidence type="ECO:0000313" key="3">
    <source>
        <dbReference type="EMBL" id="MET3614194.1"/>
    </source>
</evidence>
<accession>A0ABV2J2Z5</accession>
<name>A0ABV2J2Z5_9HYPH</name>
<feature type="domain" description="HupH hydrogenase expression protein C-terminal" evidence="2">
    <location>
        <begin position="51"/>
        <end position="145"/>
    </location>
</feature>
<sequence>MKAGFWVAPEGEDTAMTVMPIGTEVPVAARKLSFLATATAEEMIQRCRDTAALLPKIADALERQKEGAPGQLYDITDYSEDDRMLITETLGEGEVSGVAVLSNGITAQIQEALMAGVWRIRFTDAADRLVADYVEVASIPAVVAEACSVLPSALAYGQPPAGAMNVMPVLHEISGKMATHKPGDEAHTITFSLLPMSPEDMDFLQETLGAGPVQLTSRGYGTCRVLATGARNVWSVQFYNAMDTIILDTLEICTIPAVAIAAEEDFQDSAVRIREIEEAYFK</sequence>
<reference evidence="3 4" key="1">
    <citation type="submission" date="2024-06" db="EMBL/GenBank/DDBJ databases">
        <title>Genomic Encyclopedia of Type Strains, Phase IV (KMG-IV): sequencing the most valuable type-strain genomes for metagenomic binning, comparative biology and taxonomic classification.</title>
        <authorList>
            <person name="Goeker M."/>
        </authorList>
    </citation>
    <scope>NUCLEOTIDE SEQUENCE [LARGE SCALE GENOMIC DNA]</scope>
    <source>
        <strain evidence="3 4">DSM 29780</strain>
    </source>
</reference>
<feature type="domain" description="HupH hydrogenase expression protein C-terminal" evidence="2">
    <location>
        <begin position="164"/>
        <end position="279"/>
    </location>
</feature>
<evidence type="ECO:0000313" key="4">
    <source>
        <dbReference type="Proteomes" id="UP001549047"/>
    </source>
</evidence>
<dbReference type="Proteomes" id="UP001549047">
    <property type="component" value="Unassembled WGS sequence"/>
</dbReference>